<feature type="region of interest" description="Disordered" evidence="1">
    <location>
        <begin position="172"/>
        <end position="234"/>
    </location>
</feature>
<feature type="region of interest" description="Disordered" evidence="1">
    <location>
        <begin position="350"/>
        <end position="369"/>
    </location>
</feature>
<evidence type="ECO:0000313" key="3">
    <source>
        <dbReference type="Proteomes" id="UP000664132"/>
    </source>
</evidence>
<evidence type="ECO:0000256" key="1">
    <source>
        <dbReference type="SAM" id="MobiDB-lite"/>
    </source>
</evidence>
<dbReference type="AlphaFoldDB" id="A0A8H7W788"/>
<sequence length="369" mass="41441">MKGIEGQSENMPSQSVPERRASLRGRPKTADMPWAAYKRLPELDKGKDKQNIDGRGYRFRVTNRPTTYRDNNGEPENIGDYSSYKEARDFIQHHLSTLDDDDGLILTQKVDLIPEGGDNQTLLRVIGPDWDITIVAHYIWDEAIYLSSQPDAIEDPRMWDLVAAKPAVSTSQTATNTPILRSSTRSSKDLESSTTGPVAKRHKYYPKSSIRDVSKTLSNEPGEVEKPLPPNSIPSEVQVNNNAKALTSPLVVYTVKETSFQSFKAQEETILGLFTTLADAIKQVRACWEACTDRKLSVAEYLDGYHEDGRLWWTCRDEVGNGWDIDIELNIVKRSGLVVRHDSEGNLQKFDSASERVETSSDETKSSSE</sequence>
<feature type="compositionally biased region" description="Polar residues" evidence="1">
    <location>
        <begin position="7"/>
        <end position="16"/>
    </location>
</feature>
<protein>
    <submittedName>
        <fullName evidence="2">Uncharacterized protein</fullName>
    </submittedName>
</protein>
<organism evidence="2 3">
    <name type="scientific">Cadophora malorum</name>
    <dbReference type="NCBI Taxonomy" id="108018"/>
    <lineage>
        <taxon>Eukaryota</taxon>
        <taxon>Fungi</taxon>
        <taxon>Dikarya</taxon>
        <taxon>Ascomycota</taxon>
        <taxon>Pezizomycotina</taxon>
        <taxon>Leotiomycetes</taxon>
        <taxon>Helotiales</taxon>
        <taxon>Ploettnerulaceae</taxon>
        <taxon>Cadophora</taxon>
    </lineage>
</organism>
<feature type="region of interest" description="Disordered" evidence="1">
    <location>
        <begin position="1"/>
        <end position="37"/>
    </location>
</feature>
<reference evidence="2" key="1">
    <citation type="submission" date="2021-02" db="EMBL/GenBank/DDBJ databases">
        <title>Genome sequence Cadophora malorum strain M34.</title>
        <authorList>
            <person name="Stefanovic E."/>
            <person name="Vu D."/>
            <person name="Scully C."/>
            <person name="Dijksterhuis J."/>
            <person name="Roader J."/>
            <person name="Houbraken J."/>
        </authorList>
    </citation>
    <scope>NUCLEOTIDE SEQUENCE</scope>
    <source>
        <strain evidence="2">M34</strain>
    </source>
</reference>
<proteinExistence type="predicted"/>
<gene>
    <name evidence="2" type="ORF">IFR04_011959</name>
</gene>
<name>A0A8H7W788_9HELO</name>
<evidence type="ECO:0000313" key="2">
    <source>
        <dbReference type="EMBL" id="KAG4414883.1"/>
    </source>
</evidence>
<dbReference type="Proteomes" id="UP000664132">
    <property type="component" value="Unassembled WGS sequence"/>
</dbReference>
<dbReference type="OrthoDB" id="3559451at2759"/>
<feature type="compositionally biased region" description="Basic and acidic residues" evidence="1">
    <location>
        <begin position="352"/>
        <end position="369"/>
    </location>
</feature>
<comment type="caution">
    <text evidence="2">The sequence shown here is derived from an EMBL/GenBank/DDBJ whole genome shotgun (WGS) entry which is preliminary data.</text>
</comment>
<keyword evidence="3" id="KW-1185">Reference proteome</keyword>
<accession>A0A8H7W788</accession>
<dbReference type="EMBL" id="JAFJYH010000244">
    <property type="protein sequence ID" value="KAG4414883.1"/>
    <property type="molecule type" value="Genomic_DNA"/>
</dbReference>
<feature type="compositionally biased region" description="Polar residues" evidence="1">
    <location>
        <begin position="172"/>
        <end position="185"/>
    </location>
</feature>